<dbReference type="EMBL" id="CP025198">
    <property type="protein sequence ID" value="AXE38784.1"/>
    <property type="molecule type" value="Genomic_DNA"/>
</dbReference>
<proteinExistence type="predicted"/>
<accession>A0A344UU36</accession>
<evidence type="ECO:0000313" key="2">
    <source>
        <dbReference type="Proteomes" id="UP000251995"/>
    </source>
</evidence>
<dbReference type="Gene3D" id="3.40.50.2000">
    <property type="entry name" value="Glycogen Phosphorylase B"/>
    <property type="match status" value="1"/>
</dbReference>
<dbReference type="KEGG" id="acij:JS278_01620"/>
<dbReference type="AlphaFoldDB" id="A0A344UU36"/>
<evidence type="ECO:0008006" key="3">
    <source>
        <dbReference type="Google" id="ProtNLM"/>
    </source>
</evidence>
<dbReference type="RefSeq" id="WP_114044739.1">
    <property type="nucleotide sequence ID" value="NZ_CP025198.1"/>
</dbReference>
<protein>
    <recommendedName>
        <fullName evidence="3">Glycosyl transferase family 1 domain-containing protein</fullName>
    </recommendedName>
</protein>
<gene>
    <name evidence="1" type="ORF">JS278_01620</name>
</gene>
<organism evidence="1 2">
    <name type="scientific">Acidipropionibacterium virtanenii</name>
    <dbReference type="NCBI Taxonomy" id="2057246"/>
    <lineage>
        <taxon>Bacteria</taxon>
        <taxon>Bacillati</taxon>
        <taxon>Actinomycetota</taxon>
        <taxon>Actinomycetes</taxon>
        <taxon>Propionibacteriales</taxon>
        <taxon>Propionibacteriaceae</taxon>
        <taxon>Acidipropionibacterium</taxon>
    </lineage>
</organism>
<name>A0A344UU36_9ACTN</name>
<dbReference type="SUPFAM" id="SSF53756">
    <property type="entry name" value="UDP-Glycosyltransferase/glycogen phosphorylase"/>
    <property type="match status" value="1"/>
</dbReference>
<keyword evidence="2" id="KW-1185">Reference proteome</keyword>
<dbReference type="Proteomes" id="UP000251995">
    <property type="component" value="Chromosome"/>
</dbReference>
<sequence length="355" mass="39529">MTIAIKYGYLDDEPVVDEQGRFIGGGGGAALVERLFKIYPGAVMVGDRDRQCQGFEMRRLGSLDARRDLVVNLDVLDSVGVFQILHRHGAEPRILNLQWLPPSHYHHKVNFAAMGLSFALFPTLCSGERTAGEVSEIVRRWTISPLAHQARVAWFQPGIRSDLLKAHRDPEVPVVLYPAIRLSDAKQPKTFLRIVKQVADKVPLRMEGRLVQRDLASVLAMKMSAPRWAKLSPLFGDREEYWESLARTTAFVATAREEAYGLEYLEALLAGAVGIFPHLPWAAGLVPAFYPYLYATEDQAAEMLTEVLSDPDAARRAADESAGGSLSDWIVEHHTRAVGNDAIRTQISEWFPEVG</sequence>
<evidence type="ECO:0000313" key="1">
    <source>
        <dbReference type="EMBL" id="AXE38784.1"/>
    </source>
</evidence>
<reference evidence="1 2" key="1">
    <citation type="submission" date="2017-12" db="EMBL/GenBank/DDBJ databases">
        <title>The whole genome sequence of the Acidipropionibacterium virtanenii sp. nov. type strain JS278.</title>
        <authorList>
            <person name="Laine P."/>
            <person name="Deptula P."/>
            <person name="Varmanen P."/>
            <person name="Auvinen P."/>
        </authorList>
    </citation>
    <scope>NUCLEOTIDE SEQUENCE [LARGE SCALE GENOMIC DNA]</scope>
    <source>
        <strain evidence="1 2">JS278</strain>
    </source>
</reference>
<dbReference type="OrthoDB" id="3247161at2"/>